<evidence type="ECO:0000259" key="8">
    <source>
        <dbReference type="Pfam" id="PF05170"/>
    </source>
</evidence>
<keyword evidence="10" id="KW-1185">Reference proteome</keyword>
<comment type="subcellular location">
    <subcellularLocation>
        <location evidence="1">Membrane</location>
        <topology evidence="1">Single-pass membrane protein</topology>
    </subcellularLocation>
</comment>
<reference evidence="9 10" key="1">
    <citation type="submission" date="2020-02" db="EMBL/GenBank/DDBJ databases">
        <authorList>
            <person name="Kim M.K."/>
        </authorList>
    </citation>
    <scope>NUCLEOTIDE SEQUENCE [LARGE SCALE GENOMIC DNA]</scope>
    <source>
        <strain evidence="9 10">BT327</strain>
    </source>
</reference>
<proteinExistence type="predicted"/>
<dbReference type="Pfam" id="PF04357">
    <property type="entry name" value="TamB"/>
    <property type="match status" value="1"/>
</dbReference>
<feature type="coiled-coil region" evidence="5">
    <location>
        <begin position="1665"/>
        <end position="1696"/>
    </location>
</feature>
<evidence type="ECO:0000256" key="1">
    <source>
        <dbReference type="ARBA" id="ARBA00004167"/>
    </source>
</evidence>
<dbReference type="GO" id="GO:0005886">
    <property type="term" value="C:plasma membrane"/>
    <property type="evidence" value="ECO:0007669"/>
    <property type="project" value="InterPro"/>
</dbReference>
<sequence>MDNSVKAKQNPKTDKPIASAKHIGKVIAKVILGLLLFIIALVIIIIIALQFPRVQTFAAKKGANYLEGMLGTNVDIGGFTTDWRNSLVLKEVYIEDQKRDTLWYSGRLGVDMNILGLLRGNISISKIDLDDARLNLHILPDSSSNFDFLMEAFATDTTATTTPADTTAMAIDLDVINLNNVRVSFKDEAGGNLIETHVGQFTTTMDELNLEEQQYLVNNVALKNTWINYIQTKLPPPSKPEPIAFNFGLDKVDLENIRLRYENRVAEQHIEVDLGKAQLNADNIDLPNARVDLNNLDLHNTTIVYAQEKYKPSDSLAVNPVETVRNLDESVEKTQGQPVNWVVTLGKTDISGLNIKFDNFNTPALARGMDYDHLYFTDVVLQASDLSYSLNRTQVALKQLQLKEKSGFRVNNFQADILFDSVETRLANLDLKTGNSHIQRDLTIRYSSLDALAEKPGNTQLDLNIVDTRIAMQDVLYFMPELRQNPSFRNVINSTLQLNGSVEGTVDNMILRRFRASGLNGTIVNVSGNIRNATNPDKLFLDLDVNELQTTRATILAFAPAGTIPPNIRIPERIRVEGTIEGTLTNLDAQTTINSSIGNLTADVDMGENERFSATIKTAGFALDELFTDSLGLGTIAGTVTAKGQGLTPEKMVADVQANLSTIEYNNYSYRNIIVDAGINKNVYDVSARAADPNLNLALDGTFNLRDTKNANYNFDLKLNEANLQALNLYTEPLSITGQLKGNFTGADASTLNGTLTGEQLLVQHANRNYPIDSLQLNLKQQTGNTEIQLQSDVVAADLQFGNTLETLPTALMKHFSNYFDLQPDPPFPANLNLEDFAFEINLKKPDVVTSFVPGLTQLRPTGPITGTYNGETQVFEMDGAFSRIRYTDYTLNGLTMQVRGDREKMNYSLDLSQLLSPSLRANNVALTGAARDNDLLVRLAIAEDSAAAKFIVGGVLNSLGKGYRFAFDPEQLVINGDTWTVPEDNYLQFGTNFIYANNINLQHNGMGLSLNSQGEVGPDAPLIATFSNFQIDYITRSFQQSDSLMSGTINGTATVRNVMSGVPGVVADVTVTDFAYEGVPVGDIALVAGTAANNSYTIDARLTDEGNQLLVDGFVEMQPNATLLNLTANITNLNLASFQGFMEGVMDDLGGNATGNLRITGTVADPNILGELNFNQAQFTLTQLGSLYRLQNERLVFNERGINLPGVTLTDSLGNTLEVNGNILTQNYTDYRFDLTASTDKFLALNSTVQDNELFYGRVLIDADATVTGDISTPVIKTTARILDGSDFTLVIPAEQAGAAEREGIVEFVNLNDSATAIVRTIKADSVELTGFRGADVSAQLYITDASTITIVLDPITGDNLVVKGKADPMFIGMTPSGQINMSGRYELTEGKYSMDFYDLVSRELEIEKGSYISWTGDVLQANMQVTAIYNIETAPMELVASQIGGTADPILRNELPFQVFVNVEGEMLRPDISFDIQVPSSAQGRMPREVSNSLANLRTDEAEMNKQVFSLLVLNRFLAPDPFTSSGGGFASTARNSLSQVMTDQLNNLTQRYAGGLGLELGIDSYEDYSSGAAQGRTDLNVALRQQFLDDRLTVRVGTDIGIEGGQRAQSSMSGFGGDISVEYSLTPDGRLRVQAFQRNQFEDYLEGDVRATGAGMIYMREYNNFSDLFRNLEERHRRERERQLEQAAKLEEDITK</sequence>
<evidence type="ECO:0000256" key="5">
    <source>
        <dbReference type="SAM" id="Coils"/>
    </source>
</evidence>
<gene>
    <name evidence="9" type="ORF">GXP69_12520</name>
</gene>
<keyword evidence="2 6" id="KW-0812">Transmembrane</keyword>
<keyword evidence="4 6" id="KW-0472">Membrane</keyword>
<evidence type="ECO:0000256" key="2">
    <source>
        <dbReference type="ARBA" id="ARBA00022692"/>
    </source>
</evidence>
<dbReference type="GO" id="GO:0009306">
    <property type="term" value="P:protein secretion"/>
    <property type="evidence" value="ECO:0007669"/>
    <property type="project" value="InterPro"/>
</dbReference>
<evidence type="ECO:0000313" key="10">
    <source>
        <dbReference type="Proteomes" id="UP000474777"/>
    </source>
</evidence>
<feature type="domain" description="AsmA" evidence="8">
    <location>
        <begin position="21"/>
        <end position="195"/>
    </location>
</feature>
<dbReference type="Proteomes" id="UP000474777">
    <property type="component" value="Unassembled WGS sequence"/>
</dbReference>
<feature type="domain" description="Translocation and assembly module TamB C-terminal" evidence="7">
    <location>
        <begin position="1210"/>
        <end position="1665"/>
    </location>
</feature>
<evidence type="ECO:0000313" key="9">
    <source>
        <dbReference type="EMBL" id="NEM98521.1"/>
    </source>
</evidence>
<organism evidence="9 10">
    <name type="scientific">Pontibacter burrus</name>
    <dbReference type="NCBI Taxonomy" id="2704466"/>
    <lineage>
        <taxon>Bacteria</taxon>
        <taxon>Pseudomonadati</taxon>
        <taxon>Bacteroidota</taxon>
        <taxon>Cytophagia</taxon>
        <taxon>Cytophagales</taxon>
        <taxon>Hymenobacteraceae</taxon>
        <taxon>Pontibacter</taxon>
    </lineage>
</organism>
<dbReference type="PANTHER" id="PTHR30441:SF8">
    <property type="entry name" value="DUF748 DOMAIN-CONTAINING PROTEIN"/>
    <property type="match status" value="1"/>
</dbReference>
<dbReference type="InterPro" id="IPR007452">
    <property type="entry name" value="TamB_C"/>
</dbReference>
<protein>
    <submittedName>
        <fullName evidence="9">Translocation/assembly module TamB</fullName>
    </submittedName>
</protein>
<name>A0A6B3LYH3_9BACT</name>
<evidence type="ECO:0000256" key="6">
    <source>
        <dbReference type="SAM" id="Phobius"/>
    </source>
</evidence>
<dbReference type="InterPro" id="IPR007844">
    <property type="entry name" value="AsmA"/>
</dbReference>
<dbReference type="InterPro" id="IPR052894">
    <property type="entry name" value="AsmA-related"/>
</dbReference>
<dbReference type="EMBL" id="JAAGWD010000005">
    <property type="protein sequence ID" value="NEM98521.1"/>
    <property type="molecule type" value="Genomic_DNA"/>
</dbReference>
<dbReference type="RefSeq" id="WP_163915413.1">
    <property type="nucleotide sequence ID" value="NZ_JAAGWD010000005.1"/>
</dbReference>
<keyword evidence="5" id="KW-0175">Coiled coil</keyword>
<keyword evidence="3 6" id="KW-1133">Transmembrane helix</keyword>
<dbReference type="PANTHER" id="PTHR30441">
    <property type="entry name" value="DUF748 DOMAIN-CONTAINING PROTEIN"/>
    <property type="match status" value="1"/>
</dbReference>
<feature type="transmembrane region" description="Helical" evidence="6">
    <location>
        <begin position="30"/>
        <end position="51"/>
    </location>
</feature>
<dbReference type="Pfam" id="PF05170">
    <property type="entry name" value="AsmA"/>
    <property type="match status" value="1"/>
</dbReference>
<evidence type="ECO:0000256" key="4">
    <source>
        <dbReference type="ARBA" id="ARBA00023136"/>
    </source>
</evidence>
<evidence type="ECO:0000259" key="7">
    <source>
        <dbReference type="Pfam" id="PF04357"/>
    </source>
</evidence>
<dbReference type="GO" id="GO:0090313">
    <property type="term" value="P:regulation of protein targeting to membrane"/>
    <property type="evidence" value="ECO:0007669"/>
    <property type="project" value="TreeGrafter"/>
</dbReference>
<evidence type="ECO:0000256" key="3">
    <source>
        <dbReference type="ARBA" id="ARBA00022989"/>
    </source>
</evidence>
<comment type="caution">
    <text evidence="9">The sequence shown here is derived from an EMBL/GenBank/DDBJ whole genome shotgun (WGS) entry which is preliminary data.</text>
</comment>
<accession>A0A6B3LYH3</accession>